<evidence type="ECO:0000313" key="2">
    <source>
        <dbReference type="Proteomes" id="UP000494102"/>
    </source>
</evidence>
<proteinExistence type="predicted"/>
<dbReference type="AlphaFoldDB" id="A0A6J5KF66"/>
<dbReference type="EMBL" id="CADILN010000021">
    <property type="protein sequence ID" value="CAB4052929.1"/>
    <property type="molecule type" value="Genomic_DNA"/>
</dbReference>
<name>A0A6J5KF66_9BURK</name>
<reference evidence="1 2" key="1">
    <citation type="submission" date="2020-04" db="EMBL/GenBank/DDBJ databases">
        <authorList>
            <person name="De Canck E."/>
        </authorList>
    </citation>
    <scope>NUCLEOTIDE SEQUENCE [LARGE SCALE GENOMIC DNA]</scope>
    <source>
        <strain evidence="1 2">LMG 9964</strain>
    </source>
</reference>
<gene>
    <name evidence="1" type="ORF">LMG9964_06620</name>
</gene>
<sequence>MKLAAVGVDVAKRVFRLHWVEAETISWGRRSL</sequence>
<protein>
    <recommendedName>
        <fullName evidence="3">IS110 family transposase</fullName>
    </recommendedName>
</protein>
<evidence type="ECO:0008006" key="3">
    <source>
        <dbReference type="Google" id="ProtNLM"/>
    </source>
</evidence>
<dbReference type="Proteomes" id="UP000494102">
    <property type="component" value="Unassembled WGS sequence"/>
</dbReference>
<accession>A0A6J5KF66</accession>
<evidence type="ECO:0000313" key="1">
    <source>
        <dbReference type="EMBL" id="CAB4052929.1"/>
    </source>
</evidence>
<organism evidence="1 2">
    <name type="scientific">Paraburkholderia phenoliruptrix</name>
    <dbReference type="NCBI Taxonomy" id="252970"/>
    <lineage>
        <taxon>Bacteria</taxon>
        <taxon>Pseudomonadati</taxon>
        <taxon>Pseudomonadota</taxon>
        <taxon>Betaproteobacteria</taxon>
        <taxon>Burkholderiales</taxon>
        <taxon>Burkholderiaceae</taxon>
        <taxon>Paraburkholderia</taxon>
    </lineage>
</organism>